<proteinExistence type="predicted"/>
<protein>
    <submittedName>
        <fullName evidence="1">Uncharacterized protein</fullName>
    </submittedName>
</protein>
<name>A0ABP9QW05_9PSEU</name>
<reference evidence="2" key="1">
    <citation type="journal article" date="2019" name="Int. J. Syst. Evol. Microbiol.">
        <title>The Global Catalogue of Microorganisms (GCM) 10K type strain sequencing project: providing services to taxonomists for standard genome sequencing and annotation.</title>
        <authorList>
            <consortium name="The Broad Institute Genomics Platform"/>
            <consortium name="The Broad Institute Genome Sequencing Center for Infectious Disease"/>
            <person name="Wu L."/>
            <person name="Ma J."/>
        </authorList>
    </citation>
    <scope>NUCLEOTIDE SEQUENCE [LARGE SCALE GENOMIC DNA]</scope>
    <source>
        <strain evidence="2">JCM 18303</strain>
    </source>
</reference>
<evidence type="ECO:0000313" key="1">
    <source>
        <dbReference type="EMBL" id="GAA5168525.1"/>
    </source>
</evidence>
<dbReference type="EMBL" id="BAABJP010000039">
    <property type="protein sequence ID" value="GAA5168525.1"/>
    <property type="molecule type" value="Genomic_DNA"/>
</dbReference>
<sequence>MLVSVTRFDGARRDLPGIYRTGLSLAARWPELPGAVGVWLWSLPLAGSSGSVSVWGSARALRGFIGLPEHVRVMDRYRTRGTVRAITWTVEWGDRNALWSRARHWLAQTPTQA</sequence>
<gene>
    <name evidence="1" type="ORF">GCM10023321_62740</name>
</gene>
<organism evidence="1 2">
    <name type="scientific">Pseudonocardia eucalypti</name>
    <dbReference type="NCBI Taxonomy" id="648755"/>
    <lineage>
        <taxon>Bacteria</taxon>
        <taxon>Bacillati</taxon>
        <taxon>Actinomycetota</taxon>
        <taxon>Actinomycetes</taxon>
        <taxon>Pseudonocardiales</taxon>
        <taxon>Pseudonocardiaceae</taxon>
        <taxon>Pseudonocardia</taxon>
    </lineage>
</organism>
<comment type="caution">
    <text evidence="1">The sequence shown here is derived from an EMBL/GenBank/DDBJ whole genome shotgun (WGS) entry which is preliminary data.</text>
</comment>
<dbReference type="Proteomes" id="UP001428817">
    <property type="component" value="Unassembled WGS sequence"/>
</dbReference>
<keyword evidence="2" id="KW-1185">Reference proteome</keyword>
<accession>A0ABP9QW05</accession>
<evidence type="ECO:0000313" key="2">
    <source>
        <dbReference type="Proteomes" id="UP001428817"/>
    </source>
</evidence>